<dbReference type="SUPFAM" id="SSF56935">
    <property type="entry name" value="Porins"/>
    <property type="match status" value="1"/>
</dbReference>
<proteinExistence type="inferred from homology"/>
<evidence type="ECO:0000256" key="11">
    <source>
        <dbReference type="ARBA" id="ARBA00023136"/>
    </source>
</evidence>
<evidence type="ECO:0000259" key="16">
    <source>
        <dbReference type="Pfam" id="PF00593"/>
    </source>
</evidence>
<comment type="subcellular location">
    <subcellularLocation>
        <location evidence="1 14">Cell outer membrane</location>
        <topology evidence="1 14">Multi-pass membrane protein</topology>
    </subcellularLocation>
</comment>
<dbReference type="InterPro" id="IPR000531">
    <property type="entry name" value="Beta-barrel_TonB"/>
</dbReference>
<keyword evidence="7" id="KW-0732">Signal</keyword>
<dbReference type="InterPro" id="IPR037066">
    <property type="entry name" value="Plug_dom_sf"/>
</dbReference>
<evidence type="ECO:0000256" key="2">
    <source>
        <dbReference type="ARBA" id="ARBA00009810"/>
    </source>
</evidence>
<dbReference type="Pfam" id="PF13715">
    <property type="entry name" value="CarbopepD_reg_2"/>
    <property type="match status" value="1"/>
</dbReference>
<dbReference type="GO" id="GO:0015344">
    <property type="term" value="F:siderophore uptake transmembrane transporter activity"/>
    <property type="evidence" value="ECO:0007669"/>
    <property type="project" value="TreeGrafter"/>
</dbReference>
<evidence type="ECO:0000256" key="3">
    <source>
        <dbReference type="ARBA" id="ARBA00022448"/>
    </source>
</evidence>
<evidence type="ECO:0000259" key="17">
    <source>
        <dbReference type="Pfam" id="PF07715"/>
    </source>
</evidence>
<evidence type="ECO:0000256" key="9">
    <source>
        <dbReference type="ARBA" id="ARBA00023065"/>
    </source>
</evidence>
<keyword evidence="19" id="KW-1185">Reference proteome</keyword>
<accession>A0A1G9K2Q5</accession>
<dbReference type="SUPFAM" id="SSF49464">
    <property type="entry name" value="Carboxypeptidase regulatory domain-like"/>
    <property type="match status" value="1"/>
</dbReference>
<evidence type="ECO:0000256" key="1">
    <source>
        <dbReference type="ARBA" id="ARBA00004571"/>
    </source>
</evidence>
<dbReference type="OrthoDB" id="9758472at2"/>
<dbReference type="InterPro" id="IPR039426">
    <property type="entry name" value="TonB-dep_rcpt-like"/>
</dbReference>
<dbReference type="Pfam" id="PF00593">
    <property type="entry name" value="TonB_dep_Rec_b-barrel"/>
    <property type="match status" value="1"/>
</dbReference>
<keyword evidence="13 14" id="KW-0998">Cell outer membrane</keyword>
<reference evidence="18 19" key="1">
    <citation type="submission" date="2016-10" db="EMBL/GenBank/DDBJ databases">
        <authorList>
            <person name="de Groot N.N."/>
        </authorList>
    </citation>
    <scope>NUCLEOTIDE SEQUENCE [LARGE SCALE GENOMIC DNA]</scope>
    <source>
        <strain evidence="18 19">DSM 21668</strain>
    </source>
</reference>
<dbReference type="InterPro" id="IPR036942">
    <property type="entry name" value="Beta-barrel_TonB_sf"/>
</dbReference>
<protein>
    <submittedName>
        <fullName evidence="18">Iron complex outermembrane recepter protein</fullName>
    </submittedName>
</protein>
<keyword evidence="11 14" id="KW-0472">Membrane</keyword>
<dbReference type="InterPro" id="IPR008969">
    <property type="entry name" value="CarboxyPept-like_regulatory"/>
</dbReference>
<dbReference type="Proteomes" id="UP000198901">
    <property type="component" value="Unassembled WGS sequence"/>
</dbReference>
<evidence type="ECO:0000313" key="19">
    <source>
        <dbReference type="Proteomes" id="UP000198901"/>
    </source>
</evidence>
<dbReference type="InterPro" id="IPR012910">
    <property type="entry name" value="Plug_dom"/>
</dbReference>
<dbReference type="CDD" id="cd01347">
    <property type="entry name" value="ligand_gated_channel"/>
    <property type="match status" value="1"/>
</dbReference>
<feature type="domain" description="TonB-dependent receptor plug" evidence="17">
    <location>
        <begin position="247"/>
        <end position="338"/>
    </location>
</feature>
<comment type="similarity">
    <text evidence="2 14 15">Belongs to the TonB-dependent receptor family.</text>
</comment>
<dbReference type="PROSITE" id="PS52016">
    <property type="entry name" value="TONB_DEPENDENT_REC_3"/>
    <property type="match status" value="1"/>
</dbReference>
<keyword evidence="6 14" id="KW-0812">Transmembrane</keyword>
<keyword evidence="8" id="KW-0408">Iron</keyword>
<evidence type="ECO:0000256" key="14">
    <source>
        <dbReference type="PROSITE-ProRule" id="PRU01360"/>
    </source>
</evidence>
<evidence type="ECO:0000256" key="12">
    <source>
        <dbReference type="ARBA" id="ARBA00023170"/>
    </source>
</evidence>
<dbReference type="PANTHER" id="PTHR32552">
    <property type="entry name" value="FERRICHROME IRON RECEPTOR-RELATED"/>
    <property type="match status" value="1"/>
</dbReference>
<dbReference type="NCBIfam" id="TIGR01783">
    <property type="entry name" value="TonB-siderophor"/>
    <property type="match status" value="1"/>
</dbReference>
<dbReference type="GO" id="GO:0038023">
    <property type="term" value="F:signaling receptor activity"/>
    <property type="evidence" value="ECO:0007669"/>
    <property type="project" value="InterPro"/>
</dbReference>
<keyword evidence="5" id="KW-0410">Iron transport</keyword>
<dbReference type="GO" id="GO:0009279">
    <property type="term" value="C:cell outer membrane"/>
    <property type="evidence" value="ECO:0007669"/>
    <property type="project" value="UniProtKB-SubCell"/>
</dbReference>
<dbReference type="EMBL" id="FNGS01000002">
    <property type="protein sequence ID" value="SDL43694.1"/>
    <property type="molecule type" value="Genomic_DNA"/>
</dbReference>
<feature type="domain" description="TonB-dependent receptor-like beta-barrel" evidence="16">
    <location>
        <begin position="420"/>
        <end position="874"/>
    </location>
</feature>
<dbReference type="PANTHER" id="PTHR32552:SF68">
    <property type="entry name" value="FERRICHROME OUTER MEMBRANE TRANSPORTER_PHAGE RECEPTOR"/>
    <property type="match status" value="1"/>
</dbReference>
<dbReference type="GO" id="GO:0015891">
    <property type="term" value="P:siderophore transport"/>
    <property type="evidence" value="ECO:0007669"/>
    <property type="project" value="InterPro"/>
</dbReference>
<evidence type="ECO:0000256" key="6">
    <source>
        <dbReference type="ARBA" id="ARBA00022692"/>
    </source>
</evidence>
<evidence type="ECO:0000256" key="15">
    <source>
        <dbReference type="RuleBase" id="RU003357"/>
    </source>
</evidence>
<dbReference type="Gene3D" id="2.60.40.1120">
    <property type="entry name" value="Carboxypeptidase-like, regulatory domain"/>
    <property type="match status" value="1"/>
</dbReference>
<dbReference type="Gene3D" id="2.170.130.10">
    <property type="entry name" value="TonB-dependent receptor, plug domain"/>
    <property type="match status" value="1"/>
</dbReference>
<evidence type="ECO:0000256" key="13">
    <source>
        <dbReference type="ARBA" id="ARBA00023237"/>
    </source>
</evidence>
<dbReference type="InterPro" id="IPR010105">
    <property type="entry name" value="TonB_sidphr_rcpt"/>
</dbReference>
<sequence length="902" mass="98794">MHSSLHSRNRSVPAGTSWLELCDTFSLLRILCLAGLILLAGARPVRAQGSVLDRRISLEVNQVTVSEVLHSFEIQAGVTFVFSNSLLDTQRKVTLRYDKKTLSEALKDLLGDVARGVQVQGNRIFIKPVKGESRGTVTGSVRTSDGHPAPFVDVSVRGTGRGTLTDENGNYQIKNVPAGIRQLIIQLVGYTPLEQTVEIPENQTVSLDPISLREDSRTLQEVVVTANNQSFTRAESEFVAKMPLKNLENPQVYTSVTGELLREQLVVTYSDALRNVPGVVMQLENNSAGGSVTSRGFPTQSFLRNGVPGSIGSGTIDPANIETIEAIKGPSGSLYGSSLVSFGGLFNRVTKKPFASSRSEITYTAGGFGLSRLSADINTPLNPEKTLLLRVNAARHHERSFQDAGFKTYSFVSPVLVYKLSDRTTASLEAEYRSEKSNSFYRLFADGALTTGARSPKDLKLDFNRRFYGDDIVANSGNANVYLQLDHRFSDRWQSRTNVTYLSGTLNGMSGYMSMKAGNDSLIRYLGYTEYQNIAATDLQQNFTGDFRIGSLRSRLLAGLEYYTSTTKSSAAPTIPFDIISASTPGRAYTALNRLAALDRFSTLTFTKGSARQNTYSAYVQEVLNVTPQLALLASLRLDYFDNLGTQNLTLGTTAGKYTQTAFSPKLGFTYQVIPEQVSVFGNYLNGFQNIAPLTQPDGTISTFKPSQANQWEAGVKFDAFQSRLSGSLSYYAIQVTDVTRADYPDRPAFTVQDGNQYSRGIEAQVVAQPVPGLSLIAGYAYNNSKYQKINATLDGLRPSNAGPEHTVNFWLSYGIRKGIWRGFGIGFGGNYAGENAVILSTASRYTLPSYFVLGAGASYDHTRFRLNLKADNLTDQRYWVGWSTTIPQMPARVSASVTLKL</sequence>
<name>A0A1G9K2Q5_9BACT</name>
<dbReference type="RefSeq" id="WP_093198222.1">
    <property type="nucleotide sequence ID" value="NZ_FNGS01000002.1"/>
</dbReference>
<evidence type="ECO:0000256" key="8">
    <source>
        <dbReference type="ARBA" id="ARBA00023004"/>
    </source>
</evidence>
<evidence type="ECO:0000256" key="5">
    <source>
        <dbReference type="ARBA" id="ARBA00022496"/>
    </source>
</evidence>
<keyword evidence="12" id="KW-0675">Receptor</keyword>
<dbReference type="Pfam" id="PF07715">
    <property type="entry name" value="Plug"/>
    <property type="match status" value="1"/>
</dbReference>
<dbReference type="STRING" id="563176.SAMN04488090_0844"/>
<keyword evidence="4 14" id="KW-1134">Transmembrane beta strand</keyword>
<keyword evidence="10 15" id="KW-0798">TonB box</keyword>
<keyword evidence="9" id="KW-0406">Ion transport</keyword>
<dbReference type="AlphaFoldDB" id="A0A1G9K2Q5"/>
<dbReference type="Gene3D" id="2.40.170.20">
    <property type="entry name" value="TonB-dependent receptor, beta-barrel domain"/>
    <property type="match status" value="1"/>
</dbReference>
<evidence type="ECO:0000256" key="7">
    <source>
        <dbReference type="ARBA" id="ARBA00022729"/>
    </source>
</evidence>
<evidence type="ECO:0000256" key="10">
    <source>
        <dbReference type="ARBA" id="ARBA00023077"/>
    </source>
</evidence>
<gene>
    <name evidence="18" type="ORF">SAMN04488090_0844</name>
</gene>
<evidence type="ECO:0000256" key="4">
    <source>
        <dbReference type="ARBA" id="ARBA00022452"/>
    </source>
</evidence>
<keyword evidence="3 14" id="KW-0813">Transport</keyword>
<evidence type="ECO:0000313" key="18">
    <source>
        <dbReference type="EMBL" id="SDL43694.1"/>
    </source>
</evidence>
<organism evidence="18 19">
    <name type="scientific">Siphonobacter aquaeclarae</name>
    <dbReference type="NCBI Taxonomy" id="563176"/>
    <lineage>
        <taxon>Bacteria</taxon>
        <taxon>Pseudomonadati</taxon>
        <taxon>Bacteroidota</taxon>
        <taxon>Cytophagia</taxon>
        <taxon>Cytophagales</taxon>
        <taxon>Cytophagaceae</taxon>
        <taxon>Siphonobacter</taxon>
    </lineage>
</organism>